<name>A0ABQ3XMQ3_9ACTN</name>
<gene>
    <name evidence="2" type="ORF">Aco03nite_080890</name>
</gene>
<comment type="caution">
    <text evidence="2">The sequence shown here is derived from an EMBL/GenBank/DDBJ whole genome shotgun (WGS) entry which is preliminary data.</text>
</comment>
<sequence>MSAGSLTGDAPVVSVGCGRGVAVAAVSRLVRLLRGRLALGSWLLAGRWKGVAGGPLMGAHGDVLADGASDDRPGRLGSAPESLDGAPFWCGRFGKAEPPVGGWGSKREAPDVPEMSE</sequence>
<protein>
    <submittedName>
        <fullName evidence="2">Uncharacterized protein</fullName>
    </submittedName>
</protein>
<evidence type="ECO:0000313" key="3">
    <source>
        <dbReference type="Proteomes" id="UP000612282"/>
    </source>
</evidence>
<accession>A0ABQ3XMQ3</accession>
<keyword evidence="3" id="KW-1185">Reference proteome</keyword>
<evidence type="ECO:0000313" key="2">
    <source>
        <dbReference type="EMBL" id="GID59685.1"/>
    </source>
</evidence>
<proteinExistence type="predicted"/>
<evidence type="ECO:0000256" key="1">
    <source>
        <dbReference type="SAM" id="MobiDB-lite"/>
    </source>
</evidence>
<feature type="region of interest" description="Disordered" evidence="1">
    <location>
        <begin position="65"/>
        <end position="117"/>
    </location>
</feature>
<organism evidence="2 3">
    <name type="scientific">Actinoplanes couchii</name>
    <dbReference type="NCBI Taxonomy" id="403638"/>
    <lineage>
        <taxon>Bacteria</taxon>
        <taxon>Bacillati</taxon>
        <taxon>Actinomycetota</taxon>
        <taxon>Actinomycetes</taxon>
        <taxon>Micromonosporales</taxon>
        <taxon>Micromonosporaceae</taxon>
        <taxon>Actinoplanes</taxon>
    </lineage>
</organism>
<dbReference type="Proteomes" id="UP000612282">
    <property type="component" value="Unassembled WGS sequence"/>
</dbReference>
<reference evidence="2 3" key="1">
    <citation type="submission" date="2021-01" db="EMBL/GenBank/DDBJ databases">
        <title>Whole genome shotgun sequence of Actinoplanes couchii NBRC 106145.</title>
        <authorList>
            <person name="Komaki H."/>
            <person name="Tamura T."/>
        </authorList>
    </citation>
    <scope>NUCLEOTIDE SEQUENCE [LARGE SCALE GENOMIC DNA]</scope>
    <source>
        <strain evidence="2 3">NBRC 106145</strain>
    </source>
</reference>
<dbReference type="EMBL" id="BOMG01000100">
    <property type="protein sequence ID" value="GID59685.1"/>
    <property type="molecule type" value="Genomic_DNA"/>
</dbReference>